<proteinExistence type="predicted"/>
<dbReference type="GeneID" id="83570307"/>
<keyword evidence="1 3" id="KW-0413">Isomerase</keyword>
<sequence>MTNYDSLKQIKIGFAPTRRNIFSATAAIEFANKTREKLDELGVNYVDIKEVNDDGLLYDDDGLEKITEKFKKAKIDGLFIANENFGTEYEVARLAAKLNVPVLLWGPKDEAPAPDGSRRRDTQCGLFAIGKVLRHFNVPFTYIKNSDIDDPAFSRGMIDFIKVCNVVKTFKNTRILQIGTRPFDFWSVIVNEGELLEKFGIQLSPIPLGELTSYMYELIDKKDSRIEETKETYRNWADIKIKDEDFTKVAALKLAMQDKMKEYGCNAGTIQCWTELQREIGILPYASEALLQTEGMPVTCETDINGAISELLAESATLGDERAIFADVNCRHPENENGELLQHLGTFAFQTAKNRPILPPSHFVFDYPGSAAFEAKDGTYTLVRFDGDHGKYSMLIGNAKTCDGPYEQGTYAWFQFKDLNRFEAKYVYGPYIHHMAGVRADVVPILAEACKYINVSPDYYDPIKDKVAAYWYGDLDSILDDEQKHK</sequence>
<dbReference type="CDD" id="cd00578">
    <property type="entry name" value="L-fuc_L-ara-isomerases"/>
    <property type="match status" value="1"/>
</dbReference>
<organism evidence="3 4">
    <name type="scientific">Lactobacillus johnsonii</name>
    <dbReference type="NCBI Taxonomy" id="33959"/>
    <lineage>
        <taxon>Bacteria</taxon>
        <taxon>Bacillati</taxon>
        <taxon>Bacillota</taxon>
        <taxon>Bacilli</taxon>
        <taxon>Lactobacillales</taxon>
        <taxon>Lactobacillaceae</taxon>
        <taxon>Lactobacillus</taxon>
    </lineage>
</organism>
<evidence type="ECO:0000256" key="1">
    <source>
        <dbReference type="ARBA" id="ARBA00023235"/>
    </source>
</evidence>
<name>A0AAW5LPV5_LACJH</name>
<keyword evidence="2" id="KW-0119">Carbohydrate metabolism</keyword>
<dbReference type="Proteomes" id="UP001206357">
    <property type="component" value="Unassembled WGS sequence"/>
</dbReference>
<dbReference type="GO" id="GO:0005996">
    <property type="term" value="P:monosaccharide metabolic process"/>
    <property type="evidence" value="ECO:0007669"/>
    <property type="project" value="InterPro"/>
</dbReference>
<dbReference type="GO" id="GO:0016861">
    <property type="term" value="F:intramolecular oxidoreductase activity, interconverting aldoses and ketoses"/>
    <property type="evidence" value="ECO:0007669"/>
    <property type="project" value="InterPro"/>
</dbReference>
<accession>A0AAW5LPV5</accession>
<comment type="caution">
    <text evidence="3">The sequence shown here is derived from an EMBL/GenBank/DDBJ whole genome shotgun (WGS) entry which is preliminary data.</text>
</comment>
<evidence type="ECO:0000256" key="2">
    <source>
        <dbReference type="ARBA" id="ARBA00023277"/>
    </source>
</evidence>
<gene>
    <name evidence="3" type="ORF">NSA17_02105</name>
</gene>
<reference evidence="3" key="1">
    <citation type="submission" date="2022-07" db="EMBL/GenBank/DDBJ databases">
        <title>Enhanced cultured diversity of the mouse gut microbiota enables custom-made synthetic communities.</title>
        <authorList>
            <person name="Afrizal A."/>
        </authorList>
    </citation>
    <scope>NUCLEOTIDE SEQUENCE</scope>
    <source>
        <strain evidence="3">DSM 100219</strain>
    </source>
</reference>
<dbReference type="PANTHER" id="PTHR36120:SF1">
    <property type="entry name" value="L-FUCOSE ISOMERASE C-TERMINAL DOMAIN-CONTAINING PROTEIN"/>
    <property type="match status" value="1"/>
</dbReference>
<dbReference type="PANTHER" id="PTHR36120">
    <property type="entry name" value="FUCOSE ISOMERASE"/>
    <property type="match status" value="1"/>
</dbReference>
<dbReference type="RefSeq" id="WP_011162092.1">
    <property type="nucleotide sequence ID" value="NZ_CABIWE010000003.1"/>
</dbReference>
<dbReference type="AlphaFoldDB" id="A0AAW5LPV5"/>
<dbReference type="SUPFAM" id="SSF53743">
    <property type="entry name" value="FucI/AraA N-terminal and middle domains"/>
    <property type="match status" value="1"/>
</dbReference>
<dbReference type="GO" id="GO:0005737">
    <property type="term" value="C:cytoplasm"/>
    <property type="evidence" value="ECO:0007669"/>
    <property type="project" value="InterPro"/>
</dbReference>
<dbReference type="EMBL" id="JANKAU010000001">
    <property type="protein sequence ID" value="MCR1914214.1"/>
    <property type="molecule type" value="Genomic_DNA"/>
</dbReference>
<protein>
    <submittedName>
        <fullName evidence="3">L-fucose/L-arabinose isomerase family protein</fullName>
    </submittedName>
</protein>
<dbReference type="InterPro" id="IPR009015">
    <property type="entry name" value="Fucose_isomerase_N/cen_sf"/>
</dbReference>
<evidence type="ECO:0000313" key="3">
    <source>
        <dbReference type="EMBL" id="MCR1914214.1"/>
    </source>
</evidence>
<evidence type="ECO:0000313" key="4">
    <source>
        <dbReference type="Proteomes" id="UP001206357"/>
    </source>
</evidence>